<dbReference type="AlphaFoldDB" id="A0A1C0YZ77"/>
<organism evidence="1 2">
    <name type="scientific">Caryophanon latum</name>
    <dbReference type="NCBI Taxonomy" id="33977"/>
    <lineage>
        <taxon>Bacteria</taxon>
        <taxon>Bacillati</taxon>
        <taxon>Bacillota</taxon>
        <taxon>Bacilli</taxon>
        <taxon>Bacillales</taxon>
        <taxon>Caryophanaceae</taxon>
        <taxon>Caryophanon</taxon>
    </lineage>
</organism>
<evidence type="ECO:0000313" key="2">
    <source>
        <dbReference type="Proteomes" id="UP000093482"/>
    </source>
</evidence>
<dbReference type="InterPro" id="IPR027417">
    <property type="entry name" value="P-loop_NTPase"/>
</dbReference>
<reference evidence="1 2" key="1">
    <citation type="submission" date="2016-07" db="EMBL/GenBank/DDBJ databases">
        <title>Caryophanon latum genome sequencing.</title>
        <authorList>
            <person name="Verma A."/>
            <person name="Pal Y."/>
            <person name="Krishnamurthi S."/>
        </authorList>
    </citation>
    <scope>NUCLEOTIDE SEQUENCE [LARGE SCALE GENOMIC DNA]</scope>
    <source>
        <strain evidence="1 2">DSM 14151</strain>
    </source>
</reference>
<dbReference type="SUPFAM" id="SSF52540">
    <property type="entry name" value="P-loop containing nucleoside triphosphate hydrolases"/>
    <property type="match status" value="1"/>
</dbReference>
<dbReference type="Gene3D" id="3.40.50.300">
    <property type="entry name" value="P-loop containing nucleotide triphosphate hydrolases"/>
    <property type="match status" value="1"/>
</dbReference>
<keyword evidence="2" id="KW-1185">Reference proteome</keyword>
<dbReference type="EMBL" id="MATO01000015">
    <property type="protein sequence ID" value="OCS92487.1"/>
    <property type="molecule type" value="Genomic_DNA"/>
</dbReference>
<sequence>MAKKYNKRCIFVMNKMDLVRNESDRQRLIEEFDGELGRLVEHDGIILTSAYSALKARLYKNNKVDLVTLKKDRFISVNKDGEVISGRSFTEDCVELLEKESGITQLESYFKSIFGG</sequence>
<dbReference type="Proteomes" id="UP000093482">
    <property type="component" value="Unassembled WGS sequence"/>
</dbReference>
<name>A0A1C0YZ77_9BACL</name>
<comment type="caution">
    <text evidence="1">The sequence shown here is derived from an EMBL/GenBank/DDBJ whole genome shotgun (WGS) entry which is preliminary data.</text>
</comment>
<gene>
    <name evidence="1" type="ORF">A6K76_06270</name>
</gene>
<protein>
    <submittedName>
        <fullName evidence="1">Uncharacterized protein</fullName>
    </submittedName>
</protein>
<evidence type="ECO:0000313" key="1">
    <source>
        <dbReference type="EMBL" id="OCS92487.1"/>
    </source>
</evidence>
<accession>A0A1C0YZ77</accession>
<proteinExistence type="predicted"/>